<dbReference type="Pfam" id="PF01545">
    <property type="entry name" value="Cation_efflux"/>
    <property type="match status" value="1"/>
</dbReference>
<dbReference type="RefSeq" id="WP_012057457.1">
    <property type="nucleotide sequence ID" value="NZ_CP007389.1"/>
</dbReference>
<comment type="subcellular location">
    <subcellularLocation>
        <location evidence="1">Membrane</location>
        <topology evidence="1">Multi-pass membrane protein</topology>
    </subcellularLocation>
</comment>
<evidence type="ECO:0000259" key="9">
    <source>
        <dbReference type="Pfam" id="PF01545"/>
    </source>
</evidence>
<dbReference type="Pfam" id="PF16916">
    <property type="entry name" value="ZT_dimer"/>
    <property type="match status" value="1"/>
</dbReference>
<dbReference type="InterPro" id="IPR036837">
    <property type="entry name" value="Cation_efflux_CTD_sf"/>
</dbReference>
<keyword evidence="6" id="KW-0406">Ion transport</keyword>
<dbReference type="InterPro" id="IPR050681">
    <property type="entry name" value="CDF/SLC30A"/>
</dbReference>
<feature type="transmembrane region" description="Helical" evidence="8">
    <location>
        <begin position="15"/>
        <end position="39"/>
    </location>
</feature>
<proteinExistence type="inferred from homology"/>
<keyword evidence="4 8" id="KW-0812">Transmembrane</keyword>
<feature type="domain" description="Cation efflux protein transmembrane" evidence="9">
    <location>
        <begin position="15"/>
        <end position="204"/>
    </location>
</feature>
<evidence type="ECO:0000256" key="3">
    <source>
        <dbReference type="ARBA" id="ARBA00022448"/>
    </source>
</evidence>
<keyword evidence="3" id="KW-0813">Transport</keyword>
<keyword evidence="5 8" id="KW-1133">Transmembrane helix</keyword>
<evidence type="ECO:0000256" key="2">
    <source>
        <dbReference type="ARBA" id="ARBA00008873"/>
    </source>
</evidence>
<dbReference type="Proteomes" id="UP000185490">
    <property type="component" value="Chromosome"/>
</dbReference>
<dbReference type="SUPFAM" id="SSF161111">
    <property type="entry name" value="Cation efflux protein transmembrane domain-like"/>
    <property type="match status" value="1"/>
</dbReference>
<evidence type="ECO:0000313" key="11">
    <source>
        <dbReference type="EMBL" id="APT74193.1"/>
    </source>
</evidence>
<feature type="transmembrane region" description="Helical" evidence="8">
    <location>
        <begin position="175"/>
        <end position="192"/>
    </location>
</feature>
<feature type="domain" description="Cation efflux protein cytoplasmic" evidence="10">
    <location>
        <begin position="210"/>
        <end position="282"/>
    </location>
</feature>
<gene>
    <name evidence="11" type="ORF">BW47_06620</name>
</gene>
<keyword evidence="12" id="KW-1185">Reference proteome</keyword>
<organism evidence="11 12">
    <name type="scientific">Thermosipho melanesiensis</name>
    <dbReference type="NCBI Taxonomy" id="46541"/>
    <lineage>
        <taxon>Bacteria</taxon>
        <taxon>Thermotogati</taxon>
        <taxon>Thermotogota</taxon>
        <taxon>Thermotogae</taxon>
        <taxon>Thermotogales</taxon>
        <taxon>Fervidobacteriaceae</taxon>
        <taxon>Thermosipho</taxon>
    </lineage>
</organism>
<evidence type="ECO:0000256" key="1">
    <source>
        <dbReference type="ARBA" id="ARBA00004141"/>
    </source>
</evidence>
<dbReference type="InterPro" id="IPR058533">
    <property type="entry name" value="Cation_efflux_TM"/>
</dbReference>
<evidence type="ECO:0000256" key="6">
    <source>
        <dbReference type="ARBA" id="ARBA00023065"/>
    </source>
</evidence>
<evidence type="ECO:0000313" key="12">
    <source>
        <dbReference type="Proteomes" id="UP000185490"/>
    </source>
</evidence>
<sequence>MHSHEHHHDVVERKLIFSVIFNFLITASEIIGGIVSGSLALISDALHNLSDTGALLISYFARKISKKPVDNKYTYGYKRAELVASVINITVLLSISFSLILEGIKKILSPVQINTSIMLIVAYVGLVGNLLTAILLSSHSKENLNLKSAFLHILSDMFSSVGIIITGHVMSYYNIWILDPIITFVISGYIIIESIKILKESIRVVMQGIPKGVDLDKVKKIIQNFSFVKDVHHIHVWSLDGIELYLEMHVTVDGKDYDDYLRRIKETLKEHGFRHSTIQLEQINCGENCIAEIQ</sequence>
<dbReference type="NCBIfam" id="TIGR01297">
    <property type="entry name" value="CDF"/>
    <property type="match status" value="1"/>
</dbReference>
<feature type="transmembrane region" description="Helical" evidence="8">
    <location>
        <begin position="149"/>
        <end position="169"/>
    </location>
</feature>
<evidence type="ECO:0000256" key="4">
    <source>
        <dbReference type="ARBA" id="ARBA00022692"/>
    </source>
</evidence>
<reference evidence="11 12" key="1">
    <citation type="submission" date="2014-02" db="EMBL/GenBank/DDBJ databases">
        <title>Diversity of Thermotogales isolates from hydrothermal vents.</title>
        <authorList>
            <person name="Haverkamp T.H.A."/>
            <person name="Lossouarn J."/>
            <person name="Geslin C."/>
            <person name="Nesbo C.L."/>
        </authorList>
    </citation>
    <scope>NUCLEOTIDE SEQUENCE [LARGE SCALE GENOMIC DNA]</scope>
    <source>
        <strain evidence="11 12">431</strain>
    </source>
</reference>
<protein>
    <submittedName>
        <fullName evidence="11">Cation transporter</fullName>
    </submittedName>
</protein>
<dbReference type="Gene3D" id="1.20.1510.10">
    <property type="entry name" value="Cation efflux protein transmembrane domain"/>
    <property type="match status" value="1"/>
</dbReference>
<evidence type="ECO:0000256" key="8">
    <source>
        <dbReference type="SAM" id="Phobius"/>
    </source>
</evidence>
<dbReference type="SUPFAM" id="SSF160240">
    <property type="entry name" value="Cation efflux protein cytoplasmic domain-like"/>
    <property type="match status" value="1"/>
</dbReference>
<keyword evidence="7 8" id="KW-0472">Membrane</keyword>
<feature type="transmembrane region" description="Helical" evidence="8">
    <location>
        <begin position="113"/>
        <end position="137"/>
    </location>
</feature>
<accession>A0ABM6GF60</accession>
<dbReference type="PANTHER" id="PTHR11562">
    <property type="entry name" value="CATION EFFLUX PROTEIN/ ZINC TRANSPORTER"/>
    <property type="match status" value="1"/>
</dbReference>
<evidence type="ECO:0000256" key="7">
    <source>
        <dbReference type="ARBA" id="ARBA00023136"/>
    </source>
</evidence>
<name>A0ABM6GF60_9BACT</name>
<dbReference type="InterPro" id="IPR002524">
    <property type="entry name" value="Cation_efflux"/>
</dbReference>
<feature type="transmembrane region" description="Helical" evidence="8">
    <location>
        <begin position="82"/>
        <end position="101"/>
    </location>
</feature>
<evidence type="ECO:0000259" key="10">
    <source>
        <dbReference type="Pfam" id="PF16916"/>
    </source>
</evidence>
<dbReference type="PANTHER" id="PTHR11562:SF17">
    <property type="entry name" value="RE54080P-RELATED"/>
    <property type="match status" value="1"/>
</dbReference>
<comment type="similarity">
    <text evidence="2">Belongs to the cation diffusion facilitator (CDF) transporter (TC 2.A.4) family. SLC30A subfamily.</text>
</comment>
<evidence type="ECO:0000256" key="5">
    <source>
        <dbReference type="ARBA" id="ARBA00022989"/>
    </source>
</evidence>
<dbReference type="EMBL" id="CP007389">
    <property type="protein sequence ID" value="APT74193.1"/>
    <property type="molecule type" value="Genomic_DNA"/>
</dbReference>
<dbReference type="InterPro" id="IPR027470">
    <property type="entry name" value="Cation_efflux_CTD"/>
</dbReference>
<dbReference type="InterPro" id="IPR027469">
    <property type="entry name" value="Cation_efflux_TMD_sf"/>
</dbReference>